<feature type="compositionally biased region" description="Low complexity" evidence="1">
    <location>
        <begin position="1"/>
        <end position="24"/>
    </location>
</feature>
<name>A0AAN6VW73_9PEZI</name>
<evidence type="ECO:0008006" key="4">
    <source>
        <dbReference type="Google" id="ProtNLM"/>
    </source>
</evidence>
<evidence type="ECO:0000313" key="2">
    <source>
        <dbReference type="EMBL" id="KAK4157291.1"/>
    </source>
</evidence>
<proteinExistence type="predicted"/>
<accession>A0AAN6VW73</accession>
<evidence type="ECO:0000256" key="1">
    <source>
        <dbReference type="SAM" id="MobiDB-lite"/>
    </source>
</evidence>
<reference evidence="2" key="2">
    <citation type="submission" date="2023-05" db="EMBL/GenBank/DDBJ databases">
        <authorList>
            <consortium name="Lawrence Berkeley National Laboratory"/>
            <person name="Steindorff A."/>
            <person name="Hensen N."/>
            <person name="Bonometti L."/>
            <person name="Westerberg I."/>
            <person name="Brannstrom I.O."/>
            <person name="Guillou S."/>
            <person name="Cros-Aarteil S."/>
            <person name="Calhoun S."/>
            <person name="Haridas S."/>
            <person name="Kuo A."/>
            <person name="Mondo S."/>
            <person name="Pangilinan J."/>
            <person name="Riley R."/>
            <person name="Labutti K."/>
            <person name="Andreopoulos B."/>
            <person name="Lipzen A."/>
            <person name="Chen C."/>
            <person name="Yanf M."/>
            <person name="Daum C."/>
            <person name="Ng V."/>
            <person name="Clum A."/>
            <person name="Ohm R."/>
            <person name="Martin F."/>
            <person name="Silar P."/>
            <person name="Natvig D."/>
            <person name="Lalanne C."/>
            <person name="Gautier V."/>
            <person name="Ament-Velasquez S.L."/>
            <person name="Kruys A."/>
            <person name="Hutchinson M.I."/>
            <person name="Powell A.J."/>
            <person name="Barry K."/>
            <person name="Miller A.N."/>
            <person name="Grigoriev I.V."/>
            <person name="Debuchy R."/>
            <person name="Gladieux P."/>
            <person name="Thoren M.H."/>
            <person name="Johannesson H."/>
        </authorList>
    </citation>
    <scope>NUCLEOTIDE SEQUENCE</scope>
    <source>
        <strain evidence="2">CBS 538.74</strain>
    </source>
</reference>
<dbReference type="Proteomes" id="UP001302745">
    <property type="component" value="Unassembled WGS sequence"/>
</dbReference>
<dbReference type="InterPro" id="IPR011009">
    <property type="entry name" value="Kinase-like_dom_sf"/>
</dbReference>
<comment type="caution">
    <text evidence="2">The sequence shown here is derived from an EMBL/GenBank/DDBJ whole genome shotgun (WGS) entry which is preliminary data.</text>
</comment>
<dbReference type="EMBL" id="MU856852">
    <property type="protein sequence ID" value="KAK4157291.1"/>
    <property type="molecule type" value="Genomic_DNA"/>
</dbReference>
<protein>
    <recommendedName>
        <fullName evidence="4">Aminoglycoside phosphotransferase domain-containing protein</fullName>
    </recommendedName>
</protein>
<organism evidence="2 3">
    <name type="scientific">Chaetomidium leptoderma</name>
    <dbReference type="NCBI Taxonomy" id="669021"/>
    <lineage>
        <taxon>Eukaryota</taxon>
        <taxon>Fungi</taxon>
        <taxon>Dikarya</taxon>
        <taxon>Ascomycota</taxon>
        <taxon>Pezizomycotina</taxon>
        <taxon>Sordariomycetes</taxon>
        <taxon>Sordariomycetidae</taxon>
        <taxon>Sordariales</taxon>
        <taxon>Chaetomiaceae</taxon>
        <taxon>Chaetomidium</taxon>
    </lineage>
</organism>
<keyword evidence="3" id="KW-1185">Reference proteome</keyword>
<dbReference type="SUPFAM" id="SSF56112">
    <property type="entry name" value="Protein kinase-like (PK-like)"/>
    <property type="match status" value="1"/>
</dbReference>
<reference evidence="2" key="1">
    <citation type="journal article" date="2023" name="Mol. Phylogenet. Evol.">
        <title>Genome-scale phylogeny and comparative genomics of the fungal order Sordariales.</title>
        <authorList>
            <person name="Hensen N."/>
            <person name="Bonometti L."/>
            <person name="Westerberg I."/>
            <person name="Brannstrom I.O."/>
            <person name="Guillou S."/>
            <person name="Cros-Aarteil S."/>
            <person name="Calhoun S."/>
            <person name="Haridas S."/>
            <person name="Kuo A."/>
            <person name="Mondo S."/>
            <person name="Pangilinan J."/>
            <person name="Riley R."/>
            <person name="LaButti K."/>
            <person name="Andreopoulos B."/>
            <person name="Lipzen A."/>
            <person name="Chen C."/>
            <person name="Yan M."/>
            <person name="Daum C."/>
            <person name="Ng V."/>
            <person name="Clum A."/>
            <person name="Steindorff A."/>
            <person name="Ohm R.A."/>
            <person name="Martin F."/>
            <person name="Silar P."/>
            <person name="Natvig D.O."/>
            <person name="Lalanne C."/>
            <person name="Gautier V."/>
            <person name="Ament-Velasquez S.L."/>
            <person name="Kruys A."/>
            <person name="Hutchinson M.I."/>
            <person name="Powell A.J."/>
            <person name="Barry K."/>
            <person name="Miller A.N."/>
            <person name="Grigoriev I.V."/>
            <person name="Debuchy R."/>
            <person name="Gladieux P."/>
            <person name="Hiltunen Thoren M."/>
            <person name="Johannesson H."/>
        </authorList>
    </citation>
    <scope>NUCLEOTIDE SEQUENCE</scope>
    <source>
        <strain evidence="2">CBS 538.74</strain>
    </source>
</reference>
<feature type="region of interest" description="Disordered" evidence="1">
    <location>
        <begin position="1"/>
        <end position="29"/>
    </location>
</feature>
<sequence>MPASNTPGNTPGNGAAPPASGGAPDTNAAARQYAQTISEDDLYQRAQTLFAPLFAYPPDRPVVFVKFGGPKKQAEGDVQRLAFDWLRRERQRNPSCNIHVPEVFKMFTKGSLTFIIMELVAAIEVQEFAKKFDPRTWDHNKSLYYGMIAEGVHLLSRMPVPTGATPGPFTRAERRIKHLLFKDQTAPVAYPTIQELQDHLNRVAERGYRNDPHPPKVALERQLVFCYTYFNDENFMVTTDPDGRPRLYIVDFEHASFLPLSFLAYAVLEPDTRWFLCTWIADRFGASLPRNNIVVMQRIFYMFQISSWKIGLRKK</sequence>
<evidence type="ECO:0000313" key="3">
    <source>
        <dbReference type="Proteomes" id="UP001302745"/>
    </source>
</evidence>
<gene>
    <name evidence="2" type="ORF">C8A00DRAFT_29716</name>
</gene>
<dbReference type="AlphaFoldDB" id="A0AAN6VW73"/>